<dbReference type="SMART" id="SM00338">
    <property type="entry name" value="BRLZ"/>
    <property type="match status" value="1"/>
</dbReference>
<evidence type="ECO:0000256" key="7">
    <source>
        <dbReference type="SAM" id="MobiDB-lite"/>
    </source>
</evidence>
<comment type="caution">
    <text evidence="9">The sequence shown here is derived from an EMBL/GenBank/DDBJ whole genome shotgun (WGS) entry which is preliminary data.</text>
</comment>
<evidence type="ECO:0000256" key="3">
    <source>
        <dbReference type="ARBA" id="ARBA00023015"/>
    </source>
</evidence>
<dbReference type="FunFam" id="1.20.5.170:FF:000025">
    <property type="entry name" value="nuclear factor interleukin-3-regulated protein-like"/>
    <property type="match status" value="1"/>
</dbReference>
<dbReference type="GO" id="GO:0000978">
    <property type="term" value="F:RNA polymerase II cis-regulatory region sequence-specific DNA binding"/>
    <property type="evidence" value="ECO:0007669"/>
    <property type="project" value="TreeGrafter"/>
</dbReference>
<dbReference type="EMBL" id="NEDP02003393">
    <property type="protein sequence ID" value="OWF48751.1"/>
    <property type="molecule type" value="Genomic_DNA"/>
</dbReference>
<dbReference type="Pfam" id="PF07716">
    <property type="entry name" value="bZIP_2"/>
    <property type="match status" value="1"/>
</dbReference>
<keyword evidence="5" id="KW-0804">Transcription</keyword>
<dbReference type="InterPro" id="IPR004827">
    <property type="entry name" value="bZIP"/>
</dbReference>
<evidence type="ECO:0000256" key="6">
    <source>
        <dbReference type="ARBA" id="ARBA00023242"/>
    </source>
</evidence>
<keyword evidence="6" id="KW-0539">Nucleus</keyword>
<organism evidence="9 10">
    <name type="scientific">Mizuhopecten yessoensis</name>
    <name type="common">Japanese scallop</name>
    <name type="synonym">Patinopecten yessoensis</name>
    <dbReference type="NCBI Taxonomy" id="6573"/>
    <lineage>
        <taxon>Eukaryota</taxon>
        <taxon>Metazoa</taxon>
        <taxon>Spiralia</taxon>
        <taxon>Lophotrochozoa</taxon>
        <taxon>Mollusca</taxon>
        <taxon>Bivalvia</taxon>
        <taxon>Autobranchia</taxon>
        <taxon>Pteriomorphia</taxon>
        <taxon>Pectinida</taxon>
        <taxon>Pectinoidea</taxon>
        <taxon>Pectinidae</taxon>
        <taxon>Mizuhopecten</taxon>
    </lineage>
</organism>
<evidence type="ECO:0000313" key="10">
    <source>
        <dbReference type="Proteomes" id="UP000242188"/>
    </source>
</evidence>
<dbReference type="AlphaFoldDB" id="A0A210QJI8"/>
<dbReference type="GO" id="GO:0000981">
    <property type="term" value="F:DNA-binding transcription factor activity, RNA polymerase II-specific"/>
    <property type="evidence" value="ECO:0007669"/>
    <property type="project" value="TreeGrafter"/>
</dbReference>
<dbReference type="PROSITE" id="PS50217">
    <property type="entry name" value="BZIP"/>
    <property type="match status" value="1"/>
</dbReference>
<name>A0A210QJI8_MIZYE</name>
<dbReference type="OrthoDB" id="6151507at2759"/>
<evidence type="ECO:0000256" key="2">
    <source>
        <dbReference type="ARBA" id="ARBA00006079"/>
    </source>
</evidence>
<protein>
    <submittedName>
        <fullName evidence="9">Hepatic leukemia factor</fullName>
    </submittedName>
</protein>
<sequence>MSEGKQERATDERAQWDDKKQKFEPLVISTNSLRGMTQARHAKRIVPESLKDETYWEKRKKNNIAAKRSRESRRRVESDIRIKIDILEKENMLLKKEMSLLKSKYGIPAEHSMLTHQERLDCLHEFDESRTSSGRAEKFGESLDDSQSKMSRKEEPIMTKYESRGTNISRQSSDHEDEKSSSVCSEYGHPMAYNNSFDGIVWSTGAEQQTHMEQNGSDRRFTIEGLNLNPYGQIGHFPYHYVSYQMGHKGHEGHEQGFFMGANRKQTHISANLSMTKSDDLRHGNTSVQIQSLRRASPNTSMENGQVCPMSASCESTSSERNVACTNKLDKVELRRKIMQLSAQCEEMKDFVFKA</sequence>
<comment type="similarity">
    <text evidence="2">Belongs to the bZIP family. NFIL3 subfamily.</text>
</comment>
<accession>A0A210QJI8</accession>
<dbReference type="InterPro" id="IPR046347">
    <property type="entry name" value="bZIP_sf"/>
</dbReference>
<feature type="compositionally biased region" description="Basic and acidic residues" evidence="7">
    <location>
        <begin position="151"/>
        <end position="163"/>
    </location>
</feature>
<keyword evidence="3" id="KW-0805">Transcription regulation</keyword>
<feature type="compositionally biased region" description="Basic and acidic residues" evidence="7">
    <location>
        <begin position="131"/>
        <end position="141"/>
    </location>
</feature>
<keyword evidence="4" id="KW-0238">DNA-binding</keyword>
<dbReference type="SUPFAM" id="SSF57959">
    <property type="entry name" value="Leucine zipper domain"/>
    <property type="match status" value="1"/>
</dbReference>
<reference evidence="9 10" key="1">
    <citation type="journal article" date="2017" name="Nat. Ecol. Evol.">
        <title>Scallop genome provides insights into evolution of bilaterian karyotype and development.</title>
        <authorList>
            <person name="Wang S."/>
            <person name="Zhang J."/>
            <person name="Jiao W."/>
            <person name="Li J."/>
            <person name="Xun X."/>
            <person name="Sun Y."/>
            <person name="Guo X."/>
            <person name="Huan P."/>
            <person name="Dong B."/>
            <person name="Zhang L."/>
            <person name="Hu X."/>
            <person name="Sun X."/>
            <person name="Wang J."/>
            <person name="Zhao C."/>
            <person name="Wang Y."/>
            <person name="Wang D."/>
            <person name="Huang X."/>
            <person name="Wang R."/>
            <person name="Lv J."/>
            <person name="Li Y."/>
            <person name="Zhang Z."/>
            <person name="Liu B."/>
            <person name="Lu W."/>
            <person name="Hui Y."/>
            <person name="Liang J."/>
            <person name="Zhou Z."/>
            <person name="Hou R."/>
            <person name="Li X."/>
            <person name="Liu Y."/>
            <person name="Li H."/>
            <person name="Ning X."/>
            <person name="Lin Y."/>
            <person name="Zhao L."/>
            <person name="Xing Q."/>
            <person name="Dou J."/>
            <person name="Li Y."/>
            <person name="Mao J."/>
            <person name="Guo H."/>
            <person name="Dou H."/>
            <person name="Li T."/>
            <person name="Mu C."/>
            <person name="Jiang W."/>
            <person name="Fu Q."/>
            <person name="Fu X."/>
            <person name="Miao Y."/>
            <person name="Liu J."/>
            <person name="Yu Q."/>
            <person name="Li R."/>
            <person name="Liao H."/>
            <person name="Li X."/>
            <person name="Kong Y."/>
            <person name="Jiang Z."/>
            <person name="Chourrout D."/>
            <person name="Li R."/>
            <person name="Bao Z."/>
        </authorList>
    </citation>
    <scope>NUCLEOTIDE SEQUENCE [LARGE SCALE GENOMIC DNA]</scope>
    <source>
        <strain evidence="9 10">PY_sf001</strain>
    </source>
</reference>
<dbReference type="PANTHER" id="PTHR11988">
    <property type="entry name" value="THYROTROPH EMBRYONIC FACTOR RELATED"/>
    <property type="match status" value="1"/>
</dbReference>
<dbReference type="GO" id="GO:0005634">
    <property type="term" value="C:nucleus"/>
    <property type="evidence" value="ECO:0007669"/>
    <property type="project" value="UniProtKB-SubCell"/>
</dbReference>
<dbReference type="Gene3D" id="1.20.5.170">
    <property type="match status" value="1"/>
</dbReference>
<dbReference type="PANTHER" id="PTHR11988:SF27">
    <property type="entry name" value="GH27708P"/>
    <property type="match status" value="1"/>
</dbReference>
<evidence type="ECO:0000259" key="8">
    <source>
        <dbReference type="PROSITE" id="PS50217"/>
    </source>
</evidence>
<gene>
    <name evidence="9" type="ORF">KP79_PYT11968</name>
</gene>
<evidence type="ECO:0000256" key="1">
    <source>
        <dbReference type="ARBA" id="ARBA00004123"/>
    </source>
</evidence>
<feature type="region of interest" description="Disordered" evidence="7">
    <location>
        <begin position="131"/>
        <end position="187"/>
    </location>
</feature>
<comment type="subcellular location">
    <subcellularLocation>
        <location evidence="1">Nucleus</location>
    </subcellularLocation>
</comment>
<keyword evidence="10" id="KW-1185">Reference proteome</keyword>
<proteinExistence type="inferred from homology"/>
<evidence type="ECO:0000256" key="5">
    <source>
        <dbReference type="ARBA" id="ARBA00023163"/>
    </source>
</evidence>
<dbReference type="STRING" id="6573.A0A210QJI8"/>
<dbReference type="InterPro" id="IPR040223">
    <property type="entry name" value="PAR_bZIP"/>
</dbReference>
<dbReference type="Proteomes" id="UP000242188">
    <property type="component" value="Unassembled WGS sequence"/>
</dbReference>
<feature type="domain" description="BZIP" evidence="8">
    <location>
        <begin position="52"/>
        <end position="104"/>
    </location>
</feature>
<evidence type="ECO:0000313" key="9">
    <source>
        <dbReference type="EMBL" id="OWF48751.1"/>
    </source>
</evidence>
<evidence type="ECO:0000256" key="4">
    <source>
        <dbReference type="ARBA" id="ARBA00023125"/>
    </source>
</evidence>